<evidence type="ECO:0000313" key="1">
    <source>
        <dbReference type="Proteomes" id="UP000050741"/>
    </source>
</evidence>
<reference evidence="1" key="1">
    <citation type="submission" date="2014-05" db="EMBL/GenBank/DDBJ databases">
        <title>The genome and life-stage specific transcriptomes of Globodera pallida elucidate key aspects of plant parasitism by a cyst nematode.</title>
        <authorList>
            <person name="Cotton J.A."/>
            <person name="Lilley C.J."/>
            <person name="Jones L.M."/>
            <person name="Kikuchi T."/>
            <person name="Reid A.J."/>
            <person name="Thorpe P."/>
            <person name="Tsai I.J."/>
            <person name="Beasley H."/>
            <person name="Blok V."/>
            <person name="Cock P.J.A."/>
            <person name="Van den Akker S.E."/>
            <person name="Holroyd N."/>
            <person name="Hunt M."/>
            <person name="Mantelin S."/>
            <person name="Naghra H."/>
            <person name="Pain A."/>
            <person name="Palomares-Rius J.E."/>
            <person name="Zarowiecki M."/>
            <person name="Berriman M."/>
            <person name="Jones J.T."/>
            <person name="Urwin P.E."/>
        </authorList>
    </citation>
    <scope>NUCLEOTIDE SEQUENCE [LARGE SCALE GENOMIC DNA]</scope>
    <source>
        <strain evidence="1">Lindley</strain>
    </source>
</reference>
<dbReference type="WBParaSite" id="GPLIN_000433300">
    <property type="protein sequence ID" value="GPLIN_000433300"/>
    <property type="gene ID" value="GPLIN_000433300"/>
</dbReference>
<dbReference type="Proteomes" id="UP000050741">
    <property type="component" value="Unassembled WGS sequence"/>
</dbReference>
<evidence type="ECO:0000313" key="2">
    <source>
        <dbReference type="WBParaSite" id="GPLIN_000433300"/>
    </source>
</evidence>
<name>A0A183BUP7_GLOPA</name>
<sequence>MDQIKAQAEELGALLAAERGSVSDALKGTMLALSSQQNPVQPVPYREAFAGRAGPSGSNASPLGNKMVRRQMAKQLTGAKQPKLEWTADLQLLWKVRAFSELLQVEAKSGDGKFWD</sequence>
<proteinExistence type="predicted"/>
<keyword evidence="1" id="KW-1185">Reference proteome</keyword>
<protein>
    <submittedName>
        <fullName evidence="2">Myb_Cef domain-containing protein</fullName>
    </submittedName>
</protein>
<reference evidence="2" key="2">
    <citation type="submission" date="2016-06" db="UniProtKB">
        <authorList>
            <consortium name="WormBaseParasite"/>
        </authorList>
    </citation>
    <scope>IDENTIFICATION</scope>
</reference>
<dbReference type="AlphaFoldDB" id="A0A183BUP7"/>
<accession>A0A183BUP7</accession>
<organism evidence="1 2">
    <name type="scientific">Globodera pallida</name>
    <name type="common">Potato cyst nematode worm</name>
    <name type="synonym">Heterodera pallida</name>
    <dbReference type="NCBI Taxonomy" id="36090"/>
    <lineage>
        <taxon>Eukaryota</taxon>
        <taxon>Metazoa</taxon>
        <taxon>Ecdysozoa</taxon>
        <taxon>Nematoda</taxon>
        <taxon>Chromadorea</taxon>
        <taxon>Rhabditida</taxon>
        <taxon>Tylenchina</taxon>
        <taxon>Tylenchomorpha</taxon>
        <taxon>Tylenchoidea</taxon>
        <taxon>Heteroderidae</taxon>
        <taxon>Heteroderinae</taxon>
        <taxon>Globodera</taxon>
    </lineage>
</organism>